<organism evidence="1 2">
    <name type="scientific">Tanacetum coccineum</name>
    <dbReference type="NCBI Taxonomy" id="301880"/>
    <lineage>
        <taxon>Eukaryota</taxon>
        <taxon>Viridiplantae</taxon>
        <taxon>Streptophyta</taxon>
        <taxon>Embryophyta</taxon>
        <taxon>Tracheophyta</taxon>
        <taxon>Spermatophyta</taxon>
        <taxon>Magnoliopsida</taxon>
        <taxon>eudicotyledons</taxon>
        <taxon>Gunneridae</taxon>
        <taxon>Pentapetalae</taxon>
        <taxon>asterids</taxon>
        <taxon>campanulids</taxon>
        <taxon>Asterales</taxon>
        <taxon>Asteraceae</taxon>
        <taxon>Asteroideae</taxon>
        <taxon>Anthemideae</taxon>
        <taxon>Anthemidinae</taxon>
        <taxon>Tanacetum</taxon>
    </lineage>
</organism>
<dbReference type="PANTHER" id="PTHR33067">
    <property type="entry name" value="RNA-DIRECTED DNA POLYMERASE-RELATED"/>
    <property type="match status" value="1"/>
</dbReference>
<reference evidence="1" key="1">
    <citation type="journal article" date="2022" name="Int. J. Mol. Sci.">
        <title>Draft Genome of Tanacetum Coccineum: Genomic Comparison of Closely Related Tanacetum-Family Plants.</title>
        <authorList>
            <person name="Yamashiro T."/>
            <person name="Shiraishi A."/>
            <person name="Nakayama K."/>
            <person name="Satake H."/>
        </authorList>
    </citation>
    <scope>NUCLEOTIDE SEQUENCE</scope>
</reference>
<sequence length="223" mass="25150">MSKVLQERGPGSLPSSTEINLRDHVKSISTTNEADIPLIRLESVKWTKEAVNQFGGVCYKLKEIDEEKDKKQRGNQGNNASLADLGASVSVMPYSTFTNLGLGKLAPTKLIIELADKTIKHAKGLRKRMELNLETRQMGESLTLNRSQDNEFGDFLELNDLNEPLELRNHKNEDLGPTIEEGEIVDEPMVDVVKISVEPRRKGGKEVKLDDQFRKSLRFQFKD</sequence>
<gene>
    <name evidence="1" type="ORF">Tco_0974005</name>
</gene>
<proteinExistence type="predicted"/>
<evidence type="ECO:0000313" key="1">
    <source>
        <dbReference type="EMBL" id="GJT47848.1"/>
    </source>
</evidence>
<keyword evidence="2" id="KW-1185">Reference proteome</keyword>
<accession>A0ABQ5EAF7</accession>
<evidence type="ECO:0000313" key="2">
    <source>
        <dbReference type="Proteomes" id="UP001151760"/>
    </source>
</evidence>
<dbReference type="EMBL" id="BQNB010016103">
    <property type="protein sequence ID" value="GJT47848.1"/>
    <property type="molecule type" value="Genomic_DNA"/>
</dbReference>
<dbReference type="Proteomes" id="UP001151760">
    <property type="component" value="Unassembled WGS sequence"/>
</dbReference>
<name>A0ABQ5EAF7_9ASTR</name>
<protein>
    <submittedName>
        <fullName evidence="1">Uncharacterized protein</fullName>
    </submittedName>
</protein>
<reference evidence="1" key="2">
    <citation type="submission" date="2022-01" db="EMBL/GenBank/DDBJ databases">
        <authorList>
            <person name="Yamashiro T."/>
            <person name="Shiraishi A."/>
            <person name="Satake H."/>
            <person name="Nakayama K."/>
        </authorList>
    </citation>
    <scope>NUCLEOTIDE SEQUENCE</scope>
</reference>
<comment type="caution">
    <text evidence="1">The sequence shown here is derived from an EMBL/GenBank/DDBJ whole genome shotgun (WGS) entry which is preliminary data.</text>
</comment>